<name>A0A9W8AWU3_9FUNG</name>
<dbReference type="InterPro" id="IPR034105">
    <property type="entry name" value="Lsm3"/>
</dbReference>
<dbReference type="GO" id="GO:0005688">
    <property type="term" value="C:U6 snRNP"/>
    <property type="evidence" value="ECO:0007669"/>
    <property type="project" value="UniProtKB-UniRule"/>
</dbReference>
<keyword evidence="6 9" id="KW-0508">mRNA splicing</keyword>
<dbReference type="Proteomes" id="UP001150925">
    <property type="component" value="Unassembled WGS sequence"/>
</dbReference>
<keyword evidence="3 9" id="KW-0507">mRNA processing</keyword>
<dbReference type="Gene3D" id="2.30.30.100">
    <property type="match status" value="1"/>
</dbReference>
<accession>A0A9W8AWU3</accession>
<dbReference type="GO" id="GO:0120115">
    <property type="term" value="C:Lsm2-8 complex"/>
    <property type="evidence" value="ECO:0007669"/>
    <property type="project" value="UniProtKB-ARBA"/>
</dbReference>
<proteinExistence type="inferred from homology"/>
<dbReference type="SMART" id="SM00651">
    <property type="entry name" value="Sm"/>
    <property type="match status" value="1"/>
</dbReference>
<evidence type="ECO:0000313" key="12">
    <source>
        <dbReference type="Proteomes" id="UP001150925"/>
    </source>
</evidence>
<evidence type="ECO:0000256" key="5">
    <source>
        <dbReference type="ARBA" id="ARBA00022884"/>
    </source>
</evidence>
<dbReference type="PANTHER" id="PTHR13110">
    <property type="entry name" value="U6 SNRNA-ASSOCIATED SM-LIKE PROTEIN LSM3"/>
    <property type="match status" value="1"/>
</dbReference>
<keyword evidence="8 9" id="KW-0687">Ribonucleoprotein</keyword>
<evidence type="ECO:0000256" key="9">
    <source>
        <dbReference type="RuleBase" id="RU365046"/>
    </source>
</evidence>
<evidence type="ECO:0000256" key="3">
    <source>
        <dbReference type="ARBA" id="ARBA00022664"/>
    </source>
</evidence>
<comment type="subcellular location">
    <subcellularLocation>
        <location evidence="1 9">Nucleus</location>
    </subcellularLocation>
</comment>
<dbReference type="GO" id="GO:0000398">
    <property type="term" value="P:mRNA splicing, via spliceosome"/>
    <property type="evidence" value="ECO:0007669"/>
    <property type="project" value="UniProtKB-UniRule"/>
</dbReference>
<dbReference type="GO" id="GO:0003723">
    <property type="term" value="F:RNA binding"/>
    <property type="evidence" value="ECO:0007669"/>
    <property type="project" value="UniProtKB-UniRule"/>
</dbReference>
<evidence type="ECO:0000256" key="4">
    <source>
        <dbReference type="ARBA" id="ARBA00022728"/>
    </source>
</evidence>
<dbReference type="FunFam" id="2.30.30.100:FF:000007">
    <property type="entry name" value="U6 snRNA-associated Sm-like protein LSm3"/>
    <property type="match status" value="1"/>
</dbReference>
<comment type="subunit">
    <text evidence="9">LSm subunits form a heteromer with a doughnut shape.</text>
</comment>
<dbReference type="EMBL" id="JANBPY010000156">
    <property type="protein sequence ID" value="KAJ1968625.1"/>
    <property type="molecule type" value="Genomic_DNA"/>
</dbReference>
<organism evidence="11 12">
    <name type="scientific">Dispira parvispora</name>
    <dbReference type="NCBI Taxonomy" id="1520584"/>
    <lineage>
        <taxon>Eukaryota</taxon>
        <taxon>Fungi</taxon>
        <taxon>Fungi incertae sedis</taxon>
        <taxon>Zoopagomycota</taxon>
        <taxon>Kickxellomycotina</taxon>
        <taxon>Dimargaritomycetes</taxon>
        <taxon>Dimargaritales</taxon>
        <taxon>Dimargaritaceae</taxon>
        <taxon>Dispira</taxon>
    </lineage>
</organism>
<dbReference type="AlphaFoldDB" id="A0A9W8AWU3"/>
<evidence type="ECO:0000256" key="8">
    <source>
        <dbReference type="ARBA" id="ARBA00023274"/>
    </source>
</evidence>
<dbReference type="InterPro" id="IPR040002">
    <property type="entry name" value="Sm-like_LSM3"/>
</dbReference>
<dbReference type="InterPro" id="IPR010920">
    <property type="entry name" value="LSM_dom_sf"/>
</dbReference>
<keyword evidence="7 9" id="KW-0539">Nucleus</keyword>
<gene>
    <name evidence="11" type="primary">LSM3B</name>
    <name evidence="9" type="synonym">LSM3</name>
    <name evidence="11" type="ORF">IWQ62_001136</name>
</gene>
<keyword evidence="5 9" id="KW-0694">RNA-binding</keyword>
<dbReference type="GO" id="GO:0046540">
    <property type="term" value="C:U4/U6 x U5 tri-snRNP complex"/>
    <property type="evidence" value="ECO:0007669"/>
    <property type="project" value="UniProtKB-UniRule"/>
</dbReference>
<dbReference type="InterPro" id="IPR001163">
    <property type="entry name" value="Sm_dom_euk/arc"/>
</dbReference>
<keyword evidence="4 9" id="KW-0747">Spliceosome</keyword>
<sequence>MADSTPVDVPAAPATATHSVEQPLDLVRLSLDENVYVKLRGDRELRGKLHAFDQHLNMVLGDVEENITNVELHPETKEEVVTTATRRVDMLFVRGDGVILWYKPIGSSGATVV</sequence>
<protein>
    <recommendedName>
        <fullName evidence="9">LSM complex subunit LSM3</fullName>
    </recommendedName>
</protein>
<feature type="domain" description="Sm" evidence="10">
    <location>
        <begin position="22"/>
        <end position="107"/>
    </location>
</feature>
<keyword evidence="12" id="KW-1185">Reference proteome</keyword>
<evidence type="ECO:0000313" key="11">
    <source>
        <dbReference type="EMBL" id="KAJ1968625.1"/>
    </source>
</evidence>
<reference evidence="11" key="1">
    <citation type="submission" date="2022-07" db="EMBL/GenBank/DDBJ databases">
        <title>Phylogenomic reconstructions and comparative analyses of Kickxellomycotina fungi.</title>
        <authorList>
            <person name="Reynolds N.K."/>
            <person name="Stajich J.E."/>
            <person name="Barry K."/>
            <person name="Grigoriev I.V."/>
            <person name="Crous P."/>
            <person name="Smith M.E."/>
        </authorList>
    </citation>
    <scope>NUCLEOTIDE SEQUENCE</scope>
    <source>
        <strain evidence="11">RSA 1196</strain>
    </source>
</reference>
<comment type="function">
    <text evidence="9">Binds specifically to the 3'-terminal U-tract of U6 snRNA.</text>
</comment>
<evidence type="ECO:0000256" key="7">
    <source>
        <dbReference type="ARBA" id="ARBA00023242"/>
    </source>
</evidence>
<dbReference type="GO" id="GO:0005681">
    <property type="term" value="C:spliceosomal complex"/>
    <property type="evidence" value="ECO:0007669"/>
    <property type="project" value="UniProtKB-KW"/>
</dbReference>
<dbReference type="OrthoDB" id="29543at2759"/>
<evidence type="ECO:0000256" key="6">
    <source>
        <dbReference type="ARBA" id="ARBA00023187"/>
    </source>
</evidence>
<dbReference type="Pfam" id="PF01423">
    <property type="entry name" value="LSM"/>
    <property type="match status" value="1"/>
</dbReference>
<dbReference type="PROSITE" id="PS52002">
    <property type="entry name" value="SM"/>
    <property type="match status" value="1"/>
</dbReference>
<dbReference type="SUPFAM" id="SSF50182">
    <property type="entry name" value="Sm-like ribonucleoproteins"/>
    <property type="match status" value="1"/>
</dbReference>
<dbReference type="InterPro" id="IPR047575">
    <property type="entry name" value="Sm"/>
</dbReference>
<evidence type="ECO:0000256" key="1">
    <source>
        <dbReference type="ARBA" id="ARBA00004123"/>
    </source>
</evidence>
<evidence type="ECO:0000259" key="10">
    <source>
        <dbReference type="PROSITE" id="PS52002"/>
    </source>
</evidence>
<evidence type="ECO:0000256" key="2">
    <source>
        <dbReference type="ARBA" id="ARBA00006850"/>
    </source>
</evidence>
<comment type="caution">
    <text evidence="11">The sequence shown here is derived from an EMBL/GenBank/DDBJ whole genome shotgun (WGS) entry which is preliminary data.</text>
</comment>
<dbReference type="CDD" id="cd01730">
    <property type="entry name" value="LSm3"/>
    <property type="match status" value="1"/>
</dbReference>
<comment type="similarity">
    <text evidence="2 9">Belongs to the snRNP Sm proteins family.</text>
</comment>